<feature type="transmembrane region" description="Helical" evidence="1">
    <location>
        <begin position="7"/>
        <end position="28"/>
    </location>
</feature>
<reference evidence="3" key="1">
    <citation type="journal article" date="2019" name="Int. J. Syst. Evol. Microbiol.">
        <title>The Global Catalogue of Microorganisms (GCM) 10K type strain sequencing project: providing services to taxonomists for standard genome sequencing and annotation.</title>
        <authorList>
            <consortium name="The Broad Institute Genomics Platform"/>
            <consortium name="The Broad Institute Genome Sequencing Center for Infectious Disease"/>
            <person name="Wu L."/>
            <person name="Ma J."/>
        </authorList>
    </citation>
    <scope>NUCLEOTIDE SEQUENCE [LARGE SCALE GENOMIC DNA]</scope>
    <source>
        <strain evidence="3">CECT 8010</strain>
    </source>
</reference>
<evidence type="ECO:0000256" key="1">
    <source>
        <dbReference type="SAM" id="Phobius"/>
    </source>
</evidence>
<organism evidence="2 3">
    <name type="scientific">Parasediminibacterium paludis</name>
    <dbReference type="NCBI Taxonomy" id="908966"/>
    <lineage>
        <taxon>Bacteria</taxon>
        <taxon>Pseudomonadati</taxon>
        <taxon>Bacteroidota</taxon>
        <taxon>Chitinophagia</taxon>
        <taxon>Chitinophagales</taxon>
        <taxon>Chitinophagaceae</taxon>
        <taxon>Parasediminibacterium</taxon>
    </lineage>
</organism>
<accession>A0ABV8PWJ5</accession>
<keyword evidence="1" id="KW-0812">Transmembrane</keyword>
<protein>
    <submittedName>
        <fullName evidence="2">Uncharacterized protein</fullName>
    </submittedName>
</protein>
<dbReference type="RefSeq" id="WP_379012704.1">
    <property type="nucleotide sequence ID" value="NZ_JBHSDC010000003.1"/>
</dbReference>
<evidence type="ECO:0000313" key="3">
    <source>
        <dbReference type="Proteomes" id="UP001595906"/>
    </source>
</evidence>
<gene>
    <name evidence="2" type="ORF">ACFOW1_05360</name>
</gene>
<proteinExistence type="predicted"/>
<dbReference type="EMBL" id="JBHSDC010000003">
    <property type="protein sequence ID" value="MFC4231307.1"/>
    <property type="molecule type" value="Genomic_DNA"/>
</dbReference>
<sequence>MGDKLANANLFLEILFATIILGKTLLYYRLRNPDGDLVQSFISGELGFYVMLAFLPILPSNYPQRKRFVKGLNYLTLALYFTIIVLFVIAPISSNNK</sequence>
<name>A0ABV8PWJ5_9BACT</name>
<keyword evidence="3" id="KW-1185">Reference proteome</keyword>
<feature type="transmembrane region" description="Helical" evidence="1">
    <location>
        <begin position="40"/>
        <end position="59"/>
    </location>
</feature>
<keyword evidence="1" id="KW-0472">Membrane</keyword>
<comment type="caution">
    <text evidence="2">The sequence shown here is derived from an EMBL/GenBank/DDBJ whole genome shotgun (WGS) entry which is preliminary data.</text>
</comment>
<keyword evidence="1" id="KW-1133">Transmembrane helix</keyword>
<dbReference type="Proteomes" id="UP001595906">
    <property type="component" value="Unassembled WGS sequence"/>
</dbReference>
<evidence type="ECO:0000313" key="2">
    <source>
        <dbReference type="EMBL" id="MFC4231307.1"/>
    </source>
</evidence>
<feature type="transmembrane region" description="Helical" evidence="1">
    <location>
        <begin position="71"/>
        <end position="92"/>
    </location>
</feature>